<gene>
    <name evidence="2" type="ORF">EGK68_10575</name>
</gene>
<dbReference type="RefSeq" id="WP_063412564.1">
    <property type="nucleotide sequence ID" value="NZ_RHWT01000011.1"/>
</dbReference>
<proteinExistence type="predicted"/>
<dbReference type="EMBL" id="RHWT01000011">
    <property type="protein sequence ID" value="RSB31014.1"/>
    <property type="molecule type" value="Genomic_DNA"/>
</dbReference>
<evidence type="ECO:0000313" key="3">
    <source>
        <dbReference type="Proteomes" id="UP000275321"/>
    </source>
</evidence>
<feature type="transmembrane region" description="Helical" evidence="1">
    <location>
        <begin position="43"/>
        <end position="64"/>
    </location>
</feature>
<organism evidence="2 3">
    <name type="scientific">Enterobacter cloacae</name>
    <dbReference type="NCBI Taxonomy" id="550"/>
    <lineage>
        <taxon>Bacteria</taxon>
        <taxon>Pseudomonadati</taxon>
        <taxon>Pseudomonadota</taxon>
        <taxon>Gammaproteobacteria</taxon>
        <taxon>Enterobacterales</taxon>
        <taxon>Enterobacteriaceae</taxon>
        <taxon>Enterobacter</taxon>
        <taxon>Enterobacter cloacae complex</taxon>
    </lineage>
</organism>
<keyword evidence="1" id="KW-1133">Transmembrane helix</keyword>
<sequence>MAITEAKLLASGFTSLDLQKLRKYITKDALSLDMVISDLSRRFNAALLLTILLAAVYLIVLIIASRENVISTGVAMLIALFIIWFFQPPFLSFKAWKFNKKYR</sequence>
<comment type="caution">
    <text evidence="2">The sequence shown here is derived from an EMBL/GenBank/DDBJ whole genome shotgun (WGS) entry which is preliminary data.</text>
</comment>
<accession>A0A3R8YZX0</accession>
<dbReference type="Proteomes" id="UP000275321">
    <property type="component" value="Unassembled WGS sequence"/>
</dbReference>
<keyword evidence="1" id="KW-0472">Membrane</keyword>
<protein>
    <submittedName>
        <fullName evidence="2">Uncharacterized protein</fullName>
    </submittedName>
</protein>
<evidence type="ECO:0000256" key="1">
    <source>
        <dbReference type="SAM" id="Phobius"/>
    </source>
</evidence>
<name>A0A3R8YZX0_ENTCL</name>
<dbReference type="AlphaFoldDB" id="A0A3R8YZX0"/>
<keyword evidence="1" id="KW-0812">Transmembrane</keyword>
<evidence type="ECO:0000313" key="2">
    <source>
        <dbReference type="EMBL" id="RSB31014.1"/>
    </source>
</evidence>
<feature type="transmembrane region" description="Helical" evidence="1">
    <location>
        <begin position="70"/>
        <end position="93"/>
    </location>
</feature>
<reference evidence="2 3" key="1">
    <citation type="submission" date="2018-10" db="EMBL/GenBank/DDBJ databases">
        <title>Transmission dynamics of multidrug resistant bacteria on intensive care unit surfaces.</title>
        <authorList>
            <person name="D'Souza A.W."/>
            <person name="Potter R.F."/>
            <person name="Wallace M."/>
            <person name="Shupe A."/>
            <person name="Patel S."/>
            <person name="Sun S."/>
            <person name="Gul D."/>
            <person name="Kwon J.H."/>
            <person name="Andleeb S."/>
            <person name="Burnham C.-A.D."/>
            <person name="Dantas G."/>
        </authorList>
    </citation>
    <scope>NUCLEOTIDE SEQUENCE [LARGE SCALE GENOMIC DNA]</scope>
    <source>
        <strain evidence="2 3">EC_073</strain>
    </source>
</reference>